<feature type="compositionally biased region" description="Polar residues" evidence="6">
    <location>
        <begin position="678"/>
        <end position="696"/>
    </location>
</feature>
<sequence length="964" mass="105199">MNKPRQKDQEKGHHVLELGLRATPSKSNSKNIAIAEMYPGSGTKLRSRQSLRTPQQFVPLRIDDRNKNRRASKSFVFADQVDADTPRTHIEAFIGVADTAQKVQLSARRSGVKRARTSQSMTLPDSEIGVMKAPRVRELAAAGGNSSRRKVSSPGSKFTPRTNVWNLLQTGEEKTPVERTEDLGEPSSPDVQTLTSLRNSGQRVSISPIDVSSASAESKGSRRNSRTPGRKARRSFHLNTSQPEADHTLAPIKNSGQRVSVSPLNVTDIRVDSEDARQLKIGTGRSARRSFHLDVPQADEEEELGDESVESTGTKQPLGSDSSKDLVDAVFSRKNSIEGNVEGGESPENLPLDQDGRESVPQARRRAKEATGTQELLAENTSLVVGGGTDVITQGTSFGPTTGEISPTNQYLSSTRKSSISKAFVHVGANLSLSAVVPPELDDSSGERDGGRITGDEHGTERQNLDSEEGIENGEENALEQGQKSDNDEEIHEEGSNAQEPNDGEINFSHKSLRESSVKGDKNTVAEYEASKTGNSIRVDAMGAADGENITEALETGEEQEREAETNLQSNAAGTEGAATAVVDPASVYDLSEGSSSSKLETPKAKNKRSKSGSSGRKRTSSAKRSMSGGSNKRKSAASSPSSQRSSSTKRKHLNYSAAQHQAGSHSLASPVQGYRSLRSSPKSSTPIDRSRRFFSSTKIQRSVTEFFQGDQELASAASAITPKAKDLFSDISPIRPPGALQRAGMSKDRAQDSVYDYDEDDDDHSDNNQVKSVDRRTSKRTSRTNVEDIDIEPSSDDDLPSFSSLTTPHIDLRKRVFLSSLHRDSRATARSLKERAHQLVPKPAHQKRAEPKKSTKRPASSSTLPRSSLKYFAELYSDMKLSKDAIEEIEKVSELFWEDTFRALEAYALHAGRKTVLEQDVTLLMKTQRFITGTDDLHNKIRQMLPMELRTELIPCAYTASGK</sequence>
<dbReference type="Pfam" id="PF15511">
    <property type="entry name" value="CENP-T_C"/>
    <property type="match status" value="1"/>
</dbReference>
<keyword evidence="5" id="KW-0539">Nucleus</keyword>
<comment type="subcellular location">
    <subcellularLocation>
        <location evidence="2">Chromosome</location>
    </subcellularLocation>
    <subcellularLocation>
        <location evidence="1">Nucleus</location>
    </subcellularLocation>
</comment>
<feature type="compositionally biased region" description="Low complexity" evidence="6">
    <location>
        <begin position="572"/>
        <end position="583"/>
    </location>
</feature>
<feature type="compositionally biased region" description="Polar residues" evidence="6">
    <location>
        <begin position="153"/>
        <end position="169"/>
    </location>
</feature>
<reference evidence="8 9" key="1">
    <citation type="journal article" date="2021" name="Elife">
        <title>Chloroplast acquisition without the gene transfer in kleptoplastic sea slugs, Plakobranchus ocellatus.</title>
        <authorList>
            <person name="Maeda T."/>
            <person name="Takahashi S."/>
            <person name="Yoshida T."/>
            <person name="Shimamura S."/>
            <person name="Takaki Y."/>
            <person name="Nagai Y."/>
            <person name="Toyoda A."/>
            <person name="Suzuki Y."/>
            <person name="Arimoto A."/>
            <person name="Ishii H."/>
            <person name="Satoh N."/>
            <person name="Nishiyama T."/>
            <person name="Hasebe M."/>
            <person name="Maruyama T."/>
            <person name="Minagawa J."/>
            <person name="Obokata J."/>
            <person name="Shigenobu S."/>
        </authorList>
    </citation>
    <scope>NUCLEOTIDE SEQUENCE [LARGE SCALE GENOMIC DNA]</scope>
</reference>
<feature type="region of interest" description="Disordered" evidence="6">
    <location>
        <begin position="437"/>
        <end position="696"/>
    </location>
</feature>
<feature type="compositionally biased region" description="Basic and acidic residues" evidence="6">
    <location>
        <begin position="171"/>
        <end position="182"/>
    </location>
</feature>
<feature type="compositionally biased region" description="Basic and acidic residues" evidence="6">
    <location>
        <begin position="1"/>
        <end position="16"/>
    </location>
</feature>
<feature type="region of interest" description="Disordered" evidence="6">
    <location>
        <begin position="1"/>
        <end position="32"/>
    </location>
</feature>
<dbReference type="GO" id="GO:0007059">
    <property type="term" value="P:chromosome segregation"/>
    <property type="evidence" value="ECO:0007669"/>
    <property type="project" value="TreeGrafter"/>
</dbReference>
<dbReference type="PANTHER" id="PTHR46904:SF1">
    <property type="entry name" value="CENTROMERE PROTEIN T"/>
    <property type="match status" value="1"/>
</dbReference>
<proteinExistence type="inferred from homology"/>
<dbReference type="InterPro" id="IPR028255">
    <property type="entry name" value="CENP-T"/>
</dbReference>
<name>A0AAV3ZBT8_9GAST</name>
<feature type="compositionally biased region" description="Acidic residues" evidence="6">
    <location>
        <begin position="788"/>
        <end position="800"/>
    </location>
</feature>
<dbReference type="GO" id="GO:0003677">
    <property type="term" value="F:DNA binding"/>
    <property type="evidence" value="ECO:0007669"/>
    <property type="project" value="InterPro"/>
</dbReference>
<gene>
    <name evidence="8" type="ORF">PoB_001951000</name>
</gene>
<organism evidence="8 9">
    <name type="scientific">Plakobranchus ocellatus</name>
    <dbReference type="NCBI Taxonomy" id="259542"/>
    <lineage>
        <taxon>Eukaryota</taxon>
        <taxon>Metazoa</taxon>
        <taxon>Spiralia</taxon>
        <taxon>Lophotrochozoa</taxon>
        <taxon>Mollusca</taxon>
        <taxon>Gastropoda</taxon>
        <taxon>Heterobranchia</taxon>
        <taxon>Euthyneura</taxon>
        <taxon>Panpulmonata</taxon>
        <taxon>Sacoglossa</taxon>
        <taxon>Placobranchoidea</taxon>
        <taxon>Plakobranchidae</taxon>
        <taxon>Plakobranchus</taxon>
    </lineage>
</organism>
<dbReference type="SUPFAM" id="SSF47113">
    <property type="entry name" value="Histone-fold"/>
    <property type="match status" value="1"/>
</dbReference>
<dbReference type="Gene3D" id="1.10.20.10">
    <property type="entry name" value="Histone, subunit A"/>
    <property type="match status" value="1"/>
</dbReference>
<dbReference type="Proteomes" id="UP000735302">
    <property type="component" value="Unassembled WGS sequence"/>
</dbReference>
<feature type="compositionally biased region" description="Basic and acidic residues" evidence="6">
    <location>
        <begin position="512"/>
        <end position="524"/>
    </location>
</feature>
<feature type="compositionally biased region" description="Basic and acidic residues" evidence="6">
    <location>
        <begin position="829"/>
        <end position="838"/>
    </location>
</feature>
<keyword evidence="4" id="KW-0158">Chromosome</keyword>
<dbReference type="GO" id="GO:0005634">
    <property type="term" value="C:nucleus"/>
    <property type="evidence" value="ECO:0007669"/>
    <property type="project" value="UniProtKB-SubCell"/>
</dbReference>
<evidence type="ECO:0000259" key="7">
    <source>
        <dbReference type="Pfam" id="PF15511"/>
    </source>
</evidence>
<feature type="region of interest" description="Disordered" evidence="6">
    <location>
        <begin position="829"/>
        <end position="865"/>
    </location>
</feature>
<comment type="similarity">
    <text evidence="3">Belongs to the CENP-T/CNN1 family.</text>
</comment>
<dbReference type="PANTHER" id="PTHR46904">
    <property type="entry name" value="CENTROMERE PROTEIN T"/>
    <property type="match status" value="1"/>
</dbReference>
<feature type="region of interest" description="Disordered" evidence="6">
    <location>
        <begin position="728"/>
        <end position="806"/>
    </location>
</feature>
<comment type="caution">
    <text evidence="8">The sequence shown here is derived from an EMBL/GenBank/DDBJ whole genome shotgun (WGS) entry which is preliminary data.</text>
</comment>
<dbReference type="GO" id="GO:0000278">
    <property type="term" value="P:mitotic cell cycle"/>
    <property type="evidence" value="ECO:0007669"/>
    <property type="project" value="TreeGrafter"/>
</dbReference>
<evidence type="ECO:0000313" key="8">
    <source>
        <dbReference type="EMBL" id="GFN93004.1"/>
    </source>
</evidence>
<dbReference type="GO" id="GO:0000776">
    <property type="term" value="C:kinetochore"/>
    <property type="evidence" value="ECO:0007669"/>
    <property type="project" value="InterPro"/>
</dbReference>
<feature type="compositionally biased region" description="Polar residues" evidence="6">
    <location>
        <begin position="189"/>
        <end position="218"/>
    </location>
</feature>
<evidence type="ECO:0000256" key="1">
    <source>
        <dbReference type="ARBA" id="ARBA00004123"/>
    </source>
</evidence>
<feature type="compositionally biased region" description="Polar residues" evidence="6">
    <location>
        <begin position="312"/>
        <end position="321"/>
    </location>
</feature>
<evidence type="ECO:0000256" key="2">
    <source>
        <dbReference type="ARBA" id="ARBA00004286"/>
    </source>
</evidence>
<evidence type="ECO:0000256" key="3">
    <source>
        <dbReference type="ARBA" id="ARBA00010137"/>
    </source>
</evidence>
<dbReference type="EMBL" id="BLXT01002310">
    <property type="protein sequence ID" value="GFN93004.1"/>
    <property type="molecule type" value="Genomic_DNA"/>
</dbReference>
<accession>A0AAV3ZBT8</accession>
<keyword evidence="9" id="KW-1185">Reference proteome</keyword>
<evidence type="ECO:0000256" key="4">
    <source>
        <dbReference type="ARBA" id="ARBA00022454"/>
    </source>
</evidence>
<feature type="compositionally biased region" description="Acidic residues" evidence="6">
    <location>
        <begin position="466"/>
        <end position="478"/>
    </location>
</feature>
<feature type="compositionally biased region" description="Polar residues" evidence="6">
    <location>
        <begin position="657"/>
        <end position="670"/>
    </location>
</feature>
<feature type="domain" description="CENP-T/Histone H4 histone fold" evidence="7">
    <location>
        <begin position="864"/>
        <end position="958"/>
    </location>
</feature>
<dbReference type="InterPro" id="IPR009072">
    <property type="entry name" value="Histone-fold"/>
</dbReference>
<feature type="compositionally biased region" description="Basic residues" evidence="6">
    <location>
        <begin position="221"/>
        <end position="236"/>
    </location>
</feature>
<feature type="compositionally biased region" description="Basic and acidic residues" evidence="6">
    <location>
        <begin position="445"/>
        <end position="465"/>
    </location>
</feature>
<dbReference type="CDD" id="cd22920">
    <property type="entry name" value="HFD_CENP-T"/>
    <property type="match status" value="1"/>
</dbReference>
<evidence type="ECO:0000313" key="9">
    <source>
        <dbReference type="Proteomes" id="UP000735302"/>
    </source>
</evidence>
<dbReference type="AlphaFoldDB" id="A0AAV3ZBT8"/>
<feature type="region of interest" description="Disordered" evidence="6">
    <location>
        <begin position="288"/>
        <end position="374"/>
    </location>
</feature>
<dbReference type="GO" id="GO:0051382">
    <property type="term" value="P:kinetochore assembly"/>
    <property type="evidence" value="ECO:0007669"/>
    <property type="project" value="InterPro"/>
</dbReference>
<protein>
    <submittedName>
        <fullName evidence="8">Centromere protein t</fullName>
    </submittedName>
</protein>
<dbReference type="InterPro" id="IPR035425">
    <property type="entry name" value="CENP-T/H4_C"/>
</dbReference>
<feature type="compositionally biased region" description="Low complexity" evidence="6">
    <location>
        <begin position="637"/>
        <end position="647"/>
    </location>
</feature>
<feature type="region of interest" description="Disordered" evidence="6">
    <location>
        <begin position="140"/>
        <end position="259"/>
    </location>
</feature>
<evidence type="ECO:0000256" key="6">
    <source>
        <dbReference type="SAM" id="MobiDB-lite"/>
    </source>
</evidence>
<evidence type="ECO:0000256" key="5">
    <source>
        <dbReference type="ARBA" id="ARBA00023242"/>
    </source>
</evidence>
<feature type="compositionally biased region" description="Acidic residues" evidence="6">
    <location>
        <begin position="297"/>
        <end position="309"/>
    </location>
</feature>
<feature type="compositionally biased region" description="Basic residues" evidence="6">
    <location>
        <begin position="605"/>
        <end position="622"/>
    </location>
</feature>
<dbReference type="GO" id="GO:0046982">
    <property type="term" value="F:protein heterodimerization activity"/>
    <property type="evidence" value="ECO:0007669"/>
    <property type="project" value="InterPro"/>
</dbReference>
<feature type="compositionally biased region" description="Acidic residues" evidence="6">
    <location>
        <begin position="756"/>
        <end position="765"/>
    </location>
</feature>